<dbReference type="EMBL" id="MU006791">
    <property type="protein sequence ID" value="KAF2638072.1"/>
    <property type="molecule type" value="Genomic_DNA"/>
</dbReference>
<evidence type="ECO:0000313" key="2">
    <source>
        <dbReference type="EMBL" id="KAF2638072.1"/>
    </source>
</evidence>
<sequence length="75" mass="8239">MRLLLLLLKSFKRAQGGTAALCSHWPVGSRALQPADWPCRAVRSGHRHVILNVIAIPGDVRMGRDERHGSTTLGE</sequence>
<feature type="signal peptide" evidence="1">
    <location>
        <begin position="1"/>
        <end position="16"/>
    </location>
</feature>
<keyword evidence="3" id="KW-1185">Reference proteome</keyword>
<evidence type="ECO:0000313" key="3">
    <source>
        <dbReference type="Proteomes" id="UP000799753"/>
    </source>
</evidence>
<protein>
    <recommendedName>
        <fullName evidence="4">Secreted protein</fullName>
    </recommendedName>
</protein>
<evidence type="ECO:0000256" key="1">
    <source>
        <dbReference type="SAM" id="SignalP"/>
    </source>
</evidence>
<feature type="chain" id="PRO_5025691132" description="Secreted protein" evidence="1">
    <location>
        <begin position="17"/>
        <end position="75"/>
    </location>
</feature>
<name>A0A6A6RSP5_9PLEO</name>
<dbReference type="AlphaFoldDB" id="A0A6A6RSP5"/>
<gene>
    <name evidence="2" type="ORF">P280DRAFT_471732</name>
</gene>
<evidence type="ECO:0008006" key="4">
    <source>
        <dbReference type="Google" id="ProtNLM"/>
    </source>
</evidence>
<dbReference type="Proteomes" id="UP000799753">
    <property type="component" value="Unassembled WGS sequence"/>
</dbReference>
<keyword evidence="1" id="KW-0732">Signal</keyword>
<accession>A0A6A6RSP5</accession>
<proteinExistence type="predicted"/>
<reference evidence="2" key="1">
    <citation type="journal article" date="2020" name="Stud. Mycol.">
        <title>101 Dothideomycetes genomes: a test case for predicting lifestyles and emergence of pathogens.</title>
        <authorList>
            <person name="Haridas S."/>
            <person name="Albert R."/>
            <person name="Binder M."/>
            <person name="Bloem J."/>
            <person name="Labutti K."/>
            <person name="Salamov A."/>
            <person name="Andreopoulos B."/>
            <person name="Baker S."/>
            <person name="Barry K."/>
            <person name="Bills G."/>
            <person name="Bluhm B."/>
            <person name="Cannon C."/>
            <person name="Castanera R."/>
            <person name="Culley D."/>
            <person name="Daum C."/>
            <person name="Ezra D."/>
            <person name="Gonzalez J."/>
            <person name="Henrissat B."/>
            <person name="Kuo A."/>
            <person name="Liang C."/>
            <person name="Lipzen A."/>
            <person name="Lutzoni F."/>
            <person name="Magnuson J."/>
            <person name="Mondo S."/>
            <person name="Nolan M."/>
            <person name="Ohm R."/>
            <person name="Pangilinan J."/>
            <person name="Park H.-J."/>
            <person name="Ramirez L."/>
            <person name="Alfaro M."/>
            <person name="Sun H."/>
            <person name="Tritt A."/>
            <person name="Yoshinaga Y."/>
            <person name="Zwiers L.-H."/>
            <person name="Turgeon B."/>
            <person name="Goodwin S."/>
            <person name="Spatafora J."/>
            <person name="Crous P."/>
            <person name="Grigoriev I."/>
        </authorList>
    </citation>
    <scope>NUCLEOTIDE SEQUENCE</scope>
    <source>
        <strain evidence="2">CBS 473.64</strain>
    </source>
</reference>
<organism evidence="2 3">
    <name type="scientific">Massarina eburnea CBS 473.64</name>
    <dbReference type="NCBI Taxonomy" id="1395130"/>
    <lineage>
        <taxon>Eukaryota</taxon>
        <taxon>Fungi</taxon>
        <taxon>Dikarya</taxon>
        <taxon>Ascomycota</taxon>
        <taxon>Pezizomycotina</taxon>
        <taxon>Dothideomycetes</taxon>
        <taxon>Pleosporomycetidae</taxon>
        <taxon>Pleosporales</taxon>
        <taxon>Massarineae</taxon>
        <taxon>Massarinaceae</taxon>
        <taxon>Massarina</taxon>
    </lineage>
</organism>